<dbReference type="Gene3D" id="3.40.50.300">
    <property type="entry name" value="P-loop containing nucleotide triphosphate hydrolases"/>
    <property type="match status" value="2"/>
</dbReference>
<dbReference type="Pfam" id="PF13476">
    <property type="entry name" value="AAA_23"/>
    <property type="match status" value="1"/>
</dbReference>
<reference evidence="2 3" key="1">
    <citation type="submission" date="2021-01" db="EMBL/GenBank/DDBJ databases">
        <title>Tumebacillus sp. strain ITR2 16S ribosomal RNA gene Genome sequencing and assembly.</title>
        <authorList>
            <person name="Kang M."/>
        </authorList>
    </citation>
    <scope>NUCLEOTIDE SEQUENCE [LARGE SCALE GENOMIC DNA]</scope>
    <source>
        <strain evidence="2 3">ITR2</strain>
    </source>
</reference>
<evidence type="ECO:0000259" key="1">
    <source>
        <dbReference type="SMART" id="SM00382"/>
    </source>
</evidence>
<accession>A0ABS1J4U1</accession>
<dbReference type="SMART" id="SM00382">
    <property type="entry name" value="AAA"/>
    <property type="match status" value="1"/>
</dbReference>
<dbReference type="Pfam" id="PF13304">
    <property type="entry name" value="AAA_21"/>
    <property type="match status" value="1"/>
</dbReference>
<dbReference type="InterPro" id="IPR003959">
    <property type="entry name" value="ATPase_AAA_core"/>
</dbReference>
<evidence type="ECO:0000313" key="3">
    <source>
        <dbReference type="Proteomes" id="UP000602284"/>
    </source>
</evidence>
<organism evidence="2 3">
    <name type="scientific">Tumebacillus amylolyticus</name>
    <dbReference type="NCBI Taxonomy" id="2801339"/>
    <lineage>
        <taxon>Bacteria</taxon>
        <taxon>Bacillati</taxon>
        <taxon>Bacillota</taxon>
        <taxon>Bacilli</taxon>
        <taxon>Bacillales</taxon>
        <taxon>Alicyclobacillaceae</taxon>
        <taxon>Tumebacillus</taxon>
    </lineage>
</organism>
<dbReference type="InterPro" id="IPR003593">
    <property type="entry name" value="AAA+_ATPase"/>
</dbReference>
<dbReference type="InterPro" id="IPR027417">
    <property type="entry name" value="P-loop_NTPase"/>
</dbReference>
<dbReference type="SUPFAM" id="SSF52540">
    <property type="entry name" value="P-loop containing nucleoside triphosphate hydrolases"/>
    <property type="match status" value="1"/>
</dbReference>
<feature type="domain" description="AAA+ ATPase" evidence="1">
    <location>
        <begin position="22"/>
        <end position="348"/>
    </location>
</feature>
<comment type="caution">
    <text evidence="2">The sequence shown here is derived from an EMBL/GenBank/DDBJ whole genome shotgun (WGS) entry which is preliminary data.</text>
</comment>
<name>A0ABS1J4U1_9BACL</name>
<dbReference type="PANTHER" id="PTHR43581">
    <property type="entry name" value="ATP/GTP PHOSPHATASE"/>
    <property type="match status" value="1"/>
</dbReference>
<dbReference type="InterPro" id="IPR051396">
    <property type="entry name" value="Bact_Antivir_Def_Nuclease"/>
</dbReference>
<dbReference type="InterPro" id="IPR038729">
    <property type="entry name" value="Rad50/SbcC_AAA"/>
</dbReference>
<dbReference type="PANTHER" id="PTHR43581:SF2">
    <property type="entry name" value="EXCINUCLEASE ATPASE SUBUNIT"/>
    <property type="match status" value="1"/>
</dbReference>
<dbReference type="Proteomes" id="UP000602284">
    <property type="component" value="Unassembled WGS sequence"/>
</dbReference>
<gene>
    <name evidence="2" type="ORF">JJB07_01425</name>
</gene>
<proteinExistence type="predicted"/>
<sequence length="451" mass="51812">MRIERLVLENFRGFERREITFSEQFTVLIGDNGSGKSTILDGLAVALGSFMAGIEGREIRTIQSEEVRQKKIVIGEITTMEPQLPTRVVCTGTVEGRRQTWDRSVLKVNTSGAISERAEYPSLITYAEGLREIISAGKEIKLPLLSYYGTGRMYAKKPAFGFGKRAFFPDLPTKPGSRVEGYFNCLSSGVNWRRFESWFRDKRMIELQKQTELEILQAVRNAVSNSFEKWNAIEYDFDTKEVVAIDEEGIRLPFDMLSDGMRNMLGMVADIAYRMATLNPHLRDRVIQETPGVVLIDELDLHLHPVWQRKVVDDLKRTFPNVQFIVTTHSPFIVQSLSEGELRWLQKEDDDERVEAEKYVNRSLEDIAENVMEIPFPLAQRSHHLQNMYEAAQQYYDLLDQAEGASPEEIQRLKQKLDELSAPYSDNVAYYAFLERKRLKAGLGRDDDETD</sequence>
<evidence type="ECO:0000313" key="2">
    <source>
        <dbReference type="EMBL" id="MBL0385293.1"/>
    </source>
</evidence>
<protein>
    <submittedName>
        <fullName evidence="2">AAA family ATPase</fullName>
    </submittedName>
</protein>
<keyword evidence="3" id="KW-1185">Reference proteome</keyword>
<dbReference type="EMBL" id="JAEQNB010000001">
    <property type="protein sequence ID" value="MBL0385293.1"/>
    <property type="molecule type" value="Genomic_DNA"/>
</dbReference>